<proteinExistence type="predicted"/>
<dbReference type="EMBL" id="KQ030657">
    <property type="protein sequence ID" value="KJZ69993.1"/>
    <property type="molecule type" value="Genomic_DNA"/>
</dbReference>
<evidence type="ECO:0000313" key="2">
    <source>
        <dbReference type="EMBL" id="KJZ69993.1"/>
    </source>
</evidence>
<organism evidence="2 3">
    <name type="scientific">Hirsutella minnesotensis 3608</name>
    <dbReference type="NCBI Taxonomy" id="1043627"/>
    <lineage>
        <taxon>Eukaryota</taxon>
        <taxon>Fungi</taxon>
        <taxon>Dikarya</taxon>
        <taxon>Ascomycota</taxon>
        <taxon>Pezizomycotina</taxon>
        <taxon>Sordariomycetes</taxon>
        <taxon>Hypocreomycetidae</taxon>
        <taxon>Hypocreales</taxon>
        <taxon>Ophiocordycipitaceae</taxon>
        <taxon>Hirsutella</taxon>
    </lineage>
</organism>
<dbReference type="Proteomes" id="UP000054481">
    <property type="component" value="Unassembled WGS sequence"/>
</dbReference>
<evidence type="ECO:0000259" key="1">
    <source>
        <dbReference type="PROSITE" id="PS00028"/>
    </source>
</evidence>
<reference evidence="2 3" key="1">
    <citation type="journal article" date="2014" name="Genome Biol. Evol.">
        <title>Comparative genomics and transcriptomics analyses reveal divergent lifestyle features of nematode endoparasitic fungus Hirsutella minnesotensis.</title>
        <authorList>
            <person name="Lai Y."/>
            <person name="Liu K."/>
            <person name="Zhang X."/>
            <person name="Zhang X."/>
            <person name="Li K."/>
            <person name="Wang N."/>
            <person name="Shu C."/>
            <person name="Wu Y."/>
            <person name="Wang C."/>
            <person name="Bushley K.E."/>
            <person name="Xiang M."/>
            <person name="Liu X."/>
        </authorList>
    </citation>
    <scope>NUCLEOTIDE SEQUENCE [LARGE SCALE GENOMIC DNA]</scope>
    <source>
        <strain evidence="2 3">3608</strain>
    </source>
</reference>
<feature type="domain" description="C2H2-type" evidence="1">
    <location>
        <begin position="651"/>
        <end position="672"/>
    </location>
</feature>
<evidence type="ECO:0000313" key="3">
    <source>
        <dbReference type="Proteomes" id="UP000054481"/>
    </source>
</evidence>
<name>A0A0F7ZRP9_9HYPO</name>
<dbReference type="InterPro" id="IPR022698">
    <property type="entry name" value="OrsD"/>
</dbReference>
<accession>A0A0F7ZRP9</accession>
<keyword evidence="3" id="KW-1185">Reference proteome</keyword>
<dbReference type="AlphaFoldDB" id="A0A0F7ZRP9"/>
<dbReference type="PROSITE" id="PS00028">
    <property type="entry name" value="ZINC_FINGER_C2H2_1"/>
    <property type="match status" value="1"/>
</dbReference>
<dbReference type="Pfam" id="PF12013">
    <property type="entry name" value="OrsD"/>
    <property type="match status" value="1"/>
</dbReference>
<dbReference type="OrthoDB" id="5222260at2759"/>
<protein>
    <recommendedName>
        <fullName evidence="1">C2H2-type domain-containing protein</fullName>
    </recommendedName>
</protein>
<gene>
    <name evidence="2" type="ORF">HIM_10604</name>
</gene>
<dbReference type="InterPro" id="IPR013087">
    <property type="entry name" value="Znf_C2H2_type"/>
</dbReference>
<sequence length="771" mass="87909">MTNKGGRPKLHGVDEYFLPAPGNGFAVNRVTCNLCSKSMAKHTSKQLRHLRTQCKPYQDLHEAMHARQPLIDSKLKSISKSSKDALDRQAAIATFTSGKPYSLYEDSETGRSFLMARQYCPSTSPLIYIQRLLFLEKALPLRPYKTIGVPQRPRTQQLERLNMLREQYLVAGSQSAFAELVSLRNSARVIARTEPPAFLLRWSDNGDTVYWGEGSGLRMEEFPKLAGYFINQAEELCETLMLGMKLDVDLKGVRDHLTNTDCGYSFVTHPHNELESKYEELLVRACTMSSGALARHGQWRWKAILTYLRTTVLLEEMLLGGLYTACGQLPRIREILSVQKENSPSSNCGIFVWNGSVIYCIRHHKAKRQTNKEFYVTRFLPARLGAVMFRYLVCIRRLADVLRRERLGFDGAESSTVQSRLLFQSNGAAWKPSRLTAILEKATLEVWGSELNVQLYRHLAIGITEKHVREIHVPFNRYDDTSPNADLNVIFAWQSGHRPLQRGITYGLDGAYPHQLQPALLRAYEWASTRWHEFIRQPSKVIHQPTGQQSVSLVHRDATPSKRIVDDVLWDTGTSADRLGHKKRRKLLPTERPMRQGACTGPETRRGIPQRMNDLVQPTKANNDAQMNHRRARVRLDNVLCIITEFRIIVCLLCRTAIRPEKGIERHFRSVHGEKGEALKRILLFCAGWSLQDPSTIALPSDGCSAIPELPIYNGYACDECLFKTSCYKVIVQHYSKVRHSITESDRRKGRAVLLQTFLGGKFARYWEVVD</sequence>